<organism evidence="1 2">
    <name type="scientific">Sphingomonas endophytica</name>
    <dbReference type="NCBI Taxonomy" id="869719"/>
    <lineage>
        <taxon>Bacteria</taxon>
        <taxon>Pseudomonadati</taxon>
        <taxon>Pseudomonadota</taxon>
        <taxon>Alphaproteobacteria</taxon>
        <taxon>Sphingomonadales</taxon>
        <taxon>Sphingomonadaceae</taxon>
        <taxon>Sphingomonas</taxon>
    </lineage>
</organism>
<evidence type="ECO:0000313" key="2">
    <source>
        <dbReference type="Proteomes" id="UP000522313"/>
    </source>
</evidence>
<dbReference type="AlphaFoldDB" id="A0A7X0JDJ6"/>
<dbReference type="InterPro" id="IPR036736">
    <property type="entry name" value="ACP-like_sf"/>
</dbReference>
<reference evidence="1 2" key="1">
    <citation type="submission" date="2020-08" db="EMBL/GenBank/DDBJ databases">
        <title>The Agave Microbiome: Exploring the role of microbial communities in plant adaptations to desert environments.</title>
        <authorList>
            <person name="Partida-Martinez L.P."/>
        </authorList>
    </citation>
    <scope>NUCLEOTIDE SEQUENCE [LARGE SCALE GENOMIC DNA]</scope>
    <source>
        <strain evidence="1 2">AS3.13</strain>
    </source>
</reference>
<dbReference type="Proteomes" id="UP000522313">
    <property type="component" value="Unassembled WGS sequence"/>
</dbReference>
<name>A0A7X0JDJ6_9SPHN</name>
<evidence type="ECO:0000313" key="1">
    <source>
        <dbReference type="EMBL" id="MBB6505224.1"/>
    </source>
</evidence>
<protein>
    <submittedName>
        <fullName evidence="1">Acyl carrier protein</fullName>
    </submittedName>
</protein>
<sequence length="75" mass="8062">MTKEEFLRSVGEVIEAEQPLEPGRDLADYPTWDSLGILSLIDLFEELGIAVDLEALSALKTTDELVALAGSAIDG</sequence>
<accession>A0A7X0JDJ6</accession>
<dbReference type="RefSeq" id="WP_184505907.1">
    <property type="nucleotide sequence ID" value="NZ_JACHBT010000011.1"/>
</dbReference>
<dbReference type="EMBL" id="JACHBT010000011">
    <property type="protein sequence ID" value="MBB6505224.1"/>
    <property type="molecule type" value="Genomic_DNA"/>
</dbReference>
<dbReference type="Gene3D" id="1.10.1200.10">
    <property type="entry name" value="ACP-like"/>
    <property type="match status" value="1"/>
</dbReference>
<gene>
    <name evidence="1" type="ORF">F4693_002212</name>
</gene>
<reference evidence="1 2" key="2">
    <citation type="submission" date="2020-08" db="EMBL/GenBank/DDBJ databases">
        <authorList>
            <person name="Partida-Martinez L."/>
            <person name="Huntemann M."/>
            <person name="Clum A."/>
            <person name="Wang J."/>
            <person name="Palaniappan K."/>
            <person name="Ritter S."/>
            <person name="Chen I.-M."/>
            <person name="Stamatis D."/>
            <person name="Reddy T."/>
            <person name="O'Malley R."/>
            <person name="Daum C."/>
            <person name="Shapiro N."/>
            <person name="Ivanova N."/>
            <person name="Kyrpides N."/>
            <person name="Woyke T."/>
        </authorList>
    </citation>
    <scope>NUCLEOTIDE SEQUENCE [LARGE SCALE GENOMIC DNA]</scope>
    <source>
        <strain evidence="1 2">AS3.13</strain>
    </source>
</reference>
<dbReference type="SUPFAM" id="SSF47336">
    <property type="entry name" value="ACP-like"/>
    <property type="match status" value="1"/>
</dbReference>
<comment type="caution">
    <text evidence="1">The sequence shown here is derived from an EMBL/GenBank/DDBJ whole genome shotgun (WGS) entry which is preliminary data.</text>
</comment>
<proteinExistence type="predicted"/>